<comment type="caution">
    <text evidence="1">The sequence shown here is derived from an EMBL/GenBank/DDBJ whole genome shotgun (WGS) entry which is preliminary data.</text>
</comment>
<accession>A0AAE4K998</accession>
<proteinExistence type="predicted"/>
<name>A0AAE4K998_9BURK</name>
<dbReference type="EMBL" id="JAVRAA010000025">
    <property type="protein sequence ID" value="MDT0340647.1"/>
    <property type="molecule type" value="Genomic_DNA"/>
</dbReference>
<protein>
    <submittedName>
        <fullName evidence="1">Uncharacterized protein</fullName>
    </submittedName>
</protein>
<dbReference type="AlphaFoldDB" id="A0AAE4K998"/>
<gene>
    <name evidence="1" type="ORF">RJN63_27710</name>
</gene>
<organism evidence="1">
    <name type="scientific">Herbaspirillum huttiense subsp. nephrolepidis</name>
    <dbReference type="NCBI Taxonomy" id="3075126"/>
    <lineage>
        <taxon>Bacteria</taxon>
        <taxon>Pseudomonadati</taxon>
        <taxon>Pseudomonadota</taxon>
        <taxon>Betaproteobacteria</taxon>
        <taxon>Burkholderiales</taxon>
        <taxon>Oxalobacteraceae</taxon>
        <taxon>Herbaspirillum</taxon>
    </lineage>
</organism>
<reference evidence="1" key="1">
    <citation type="submission" date="2023-02" db="EMBL/GenBank/DDBJ databases">
        <title>Description of Herbaspirillum huttiense subsp. nephrolepsisexaltata and Herbaspirillum huttiense subsp. lycopersicon.</title>
        <authorList>
            <person name="Poudel M."/>
            <person name="Sharma A."/>
            <person name="Goss E."/>
            <person name="Tapia J.H."/>
            <person name="Harmon C.M."/>
            <person name="Jones J.B."/>
        </authorList>
    </citation>
    <scope>NUCLEOTIDE SEQUENCE</scope>
    <source>
        <strain evidence="1">NC40101</strain>
    </source>
</reference>
<evidence type="ECO:0000313" key="1">
    <source>
        <dbReference type="EMBL" id="MDT0340647.1"/>
    </source>
</evidence>
<sequence length="64" mass="7263">MTSGDSPGSKEMSRHGFSLCDRERSHAHYRSMTAERECGNFEEAAANVLAQRISWMEKRNAKSE</sequence>
<dbReference type="RefSeq" id="WP_310838996.1">
    <property type="nucleotide sequence ID" value="NZ_JAVLSM010000024.1"/>
</dbReference>